<comment type="caution">
    <text evidence="2">The sequence shown here is derived from an EMBL/GenBank/DDBJ whole genome shotgun (WGS) entry which is preliminary data.</text>
</comment>
<dbReference type="InterPro" id="IPR052930">
    <property type="entry name" value="TA_antitoxin_MntA"/>
</dbReference>
<evidence type="ECO:0000313" key="2">
    <source>
        <dbReference type="EMBL" id="HDW51633.1"/>
    </source>
</evidence>
<proteinExistence type="predicted"/>
<evidence type="ECO:0000259" key="1">
    <source>
        <dbReference type="Pfam" id="PF18765"/>
    </source>
</evidence>
<dbReference type="PANTHER" id="PTHR43852">
    <property type="entry name" value="NUCLEOTIDYLTRANSFERASE"/>
    <property type="match status" value="1"/>
</dbReference>
<dbReference type="InterPro" id="IPR043519">
    <property type="entry name" value="NT_sf"/>
</dbReference>
<sequence length="144" mass="16793">MALEKQFRLKKEARQKLLAQAKKLLSRRTEILFAYAFGSFPSSFPPRDLDIGVYVTENALGREQAIDYELSLAVEMEKALHLPVDVKVLNYIPAPLGYMVSKGRLLFSRAEETRFSWLEMTWDRYFDMQYFLRSSLNDLLFPGE</sequence>
<dbReference type="SUPFAM" id="SSF81301">
    <property type="entry name" value="Nucleotidyltransferase"/>
    <property type="match status" value="1"/>
</dbReference>
<dbReference type="Pfam" id="PF18765">
    <property type="entry name" value="Polbeta"/>
    <property type="match status" value="1"/>
</dbReference>
<feature type="domain" description="Polymerase beta nucleotidyltransferase" evidence="1">
    <location>
        <begin position="21"/>
        <end position="112"/>
    </location>
</feature>
<keyword evidence="2" id="KW-0808">Transferase</keyword>
<dbReference type="GO" id="GO:0016740">
    <property type="term" value="F:transferase activity"/>
    <property type="evidence" value="ECO:0007669"/>
    <property type="project" value="UniProtKB-KW"/>
</dbReference>
<reference evidence="2" key="1">
    <citation type="journal article" date="2020" name="mSystems">
        <title>Genome- and Community-Level Interaction Insights into Carbon Utilization and Element Cycling Functions of Hydrothermarchaeota in Hydrothermal Sediment.</title>
        <authorList>
            <person name="Zhou Z."/>
            <person name="Liu Y."/>
            <person name="Xu W."/>
            <person name="Pan J."/>
            <person name="Luo Z.H."/>
            <person name="Li M."/>
        </authorList>
    </citation>
    <scope>NUCLEOTIDE SEQUENCE [LARGE SCALE GENOMIC DNA]</scope>
    <source>
        <strain evidence="2">SpSt-301</strain>
    </source>
</reference>
<accession>A0A7C1JC98</accession>
<dbReference type="EMBL" id="DSMV01000167">
    <property type="protein sequence ID" value="HDW51633.1"/>
    <property type="molecule type" value="Genomic_DNA"/>
</dbReference>
<dbReference type="AlphaFoldDB" id="A0A7C1JC98"/>
<dbReference type="PANTHER" id="PTHR43852:SF3">
    <property type="entry name" value="NUCLEOTIDYLTRANSFERASE"/>
    <property type="match status" value="1"/>
</dbReference>
<gene>
    <name evidence="2" type="ORF">ENQ35_02715</name>
</gene>
<dbReference type="InterPro" id="IPR041633">
    <property type="entry name" value="Polbeta"/>
</dbReference>
<protein>
    <submittedName>
        <fullName evidence="2">Nucleotidyltransferase domain-containing protein</fullName>
    </submittedName>
</protein>
<name>A0A7C1JC98_9THEO</name>
<organism evidence="2">
    <name type="scientific">Ammonifex degensii</name>
    <dbReference type="NCBI Taxonomy" id="42838"/>
    <lineage>
        <taxon>Bacteria</taxon>
        <taxon>Bacillati</taxon>
        <taxon>Bacillota</taxon>
        <taxon>Clostridia</taxon>
        <taxon>Thermoanaerobacterales</taxon>
        <taxon>Thermoanaerobacteraceae</taxon>
        <taxon>Ammonifex</taxon>
    </lineage>
</organism>